<feature type="transmembrane region" description="Helical" evidence="1">
    <location>
        <begin position="305"/>
        <end position="322"/>
    </location>
</feature>
<keyword evidence="1" id="KW-1133">Transmembrane helix</keyword>
<dbReference type="Pfam" id="PF01755">
    <property type="entry name" value="Glyco_transf_25"/>
    <property type="match status" value="1"/>
</dbReference>
<keyword evidence="1" id="KW-0472">Membrane</keyword>
<accession>A0A6C0M348</accession>
<dbReference type="InterPro" id="IPR002654">
    <property type="entry name" value="Glyco_trans_25"/>
</dbReference>
<proteinExistence type="predicted"/>
<name>A0A6C0M348_9ZZZZ</name>
<dbReference type="AlphaFoldDB" id="A0A6C0M348"/>
<dbReference type="EMBL" id="MN740614">
    <property type="protein sequence ID" value="QHU35902.1"/>
    <property type="molecule type" value="Genomic_DNA"/>
</dbReference>
<sequence length="326" mass="37867">MKHQIDQVYVINMDKDKDRLNKVKKEMKKHGLRFRRFNGIVTKELSKDVLDSYVEPSCQKLCTKGLIGCGISHMKVWENVINMGYKNAIIFEDDVMLDENFNEKLGFNLKELPDDYDILYLGSLGYGDPDAKLDILSGLSKLFFSMPDGIKEENQKYKTLIVPEFPLGLYGYMISRQGCQKFLNRFQEKKLQNHIDVEMMSYRDGLRVFSCNESIAYPNFNIPSTIQEVEFPRLLDKILYNIKTYNGMPYSRVLGLCFFQVNDNNISLYYGLFLLLGLLSNKYRWSIYVFLISISLDVLESDKKVGLALVTFLIGKIISFLIRSKR</sequence>
<evidence type="ECO:0000256" key="1">
    <source>
        <dbReference type="SAM" id="Phobius"/>
    </source>
</evidence>
<evidence type="ECO:0000259" key="2">
    <source>
        <dbReference type="Pfam" id="PF01755"/>
    </source>
</evidence>
<evidence type="ECO:0000313" key="3">
    <source>
        <dbReference type="EMBL" id="QHU35902.1"/>
    </source>
</evidence>
<organism evidence="3">
    <name type="scientific">viral metagenome</name>
    <dbReference type="NCBI Taxonomy" id="1070528"/>
    <lineage>
        <taxon>unclassified sequences</taxon>
        <taxon>metagenomes</taxon>
        <taxon>organismal metagenomes</taxon>
    </lineage>
</organism>
<feature type="transmembrane region" description="Helical" evidence="1">
    <location>
        <begin position="268"/>
        <end position="285"/>
    </location>
</feature>
<feature type="domain" description="Glycosyl transferase family 25" evidence="2">
    <location>
        <begin position="7"/>
        <end position="190"/>
    </location>
</feature>
<protein>
    <recommendedName>
        <fullName evidence="2">Glycosyl transferase family 25 domain-containing protein</fullName>
    </recommendedName>
</protein>
<reference evidence="3" key="1">
    <citation type="journal article" date="2020" name="Nature">
        <title>Giant virus diversity and host interactions through global metagenomics.</title>
        <authorList>
            <person name="Schulz F."/>
            <person name="Roux S."/>
            <person name="Paez-Espino D."/>
            <person name="Jungbluth S."/>
            <person name="Walsh D.A."/>
            <person name="Denef V.J."/>
            <person name="McMahon K.D."/>
            <person name="Konstantinidis K.T."/>
            <person name="Eloe-Fadrosh E.A."/>
            <person name="Kyrpides N.C."/>
            <person name="Woyke T."/>
        </authorList>
    </citation>
    <scope>NUCLEOTIDE SEQUENCE</scope>
    <source>
        <strain evidence="3">GVMAG-S-1035085-51</strain>
    </source>
</reference>
<keyword evidence="1" id="KW-0812">Transmembrane</keyword>
<dbReference type="CDD" id="cd06532">
    <property type="entry name" value="Glyco_transf_25"/>
    <property type="match status" value="1"/>
</dbReference>